<dbReference type="AlphaFoldDB" id="Q6LKZ2"/>
<dbReference type="Proteomes" id="UP000000593">
    <property type="component" value="Chromosome 2"/>
</dbReference>
<feature type="transmembrane region" description="Helical" evidence="1">
    <location>
        <begin position="71"/>
        <end position="89"/>
    </location>
</feature>
<feature type="transmembrane region" description="Helical" evidence="1">
    <location>
        <begin position="41"/>
        <end position="59"/>
    </location>
</feature>
<proteinExistence type="predicted"/>
<reference evidence="3" key="1">
    <citation type="journal article" date="2005" name="Science">
        <title>Life at depth: Photobacterium profundum genome sequence and expression analysis.</title>
        <authorList>
            <person name="Vezzi A."/>
            <person name="Campanaro S."/>
            <person name="D'Angelo M."/>
            <person name="Simonato F."/>
            <person name="Vitulo N."/>
            <person name="Lauro F.M."/>
            <person name="Cestaro A."/>
            <person name="Malacrida G."/>
            <person name="Simionati B."/>
            <person name="Cannata N."/>
            <person name="Romualdi C."/>
            <person name="Bartlett D.H."/>
            <person name="Valle G."/>
        </authorList>
    </citation>
    <scope>NUCLEOTIDE SEQUENCE [LARGE SCALE GENOMIC DNA]</scope>
    <source>
        <strain evidence="3">ATCC BAA-1253 / SS9</strain>
    </source>
</reference>
<name>Q6LKZ2_PHOPR</name>
<sequence length="99" mass="11001">MVIAYELLVTVPWFPFLVALLALFACVFANQIYSNPLKAPIWSGILTALLVVLGSALSSESKEIDVGFYTRIAQIFLAGIYMIFISFLLESRNKAKHDS</sequence>
<accession>Q6LKZ2</accession>
<keyword evidence="3" id="KW-1185">Reference proteome</keyword>
<evidence type="ECO:0000313" key="3">
    <source>
        <dbReference type="Proteomes" id="UP000000593"/>
    </source>
</evidence>
<dbReference type="EMBL" id="CR378675">
    <property type="protein sequence ID" value="CAG22099.1"/>
    <property type="molecule type" value="Genomic_DNA"/>
</dbReference>
<dbReference type="RefSeq" id="WP_011220319.1">
    <property type="nucleotide sequence ID" value="NC_006371.1"/>
</dbReference>
<feature type="transmembrane region" description="Helical" evidence="1">
    <location>
        <begin position="12"/>
        <end position="29"/>
    </location>
</feature>
<evidence type="ECO:0000256" key="1">
    <source>
        <dbReference type="SAM" id="Phobius"/>
    </source>
</evidence>
<dbReference type="HOGENOM" id="CLU_2317758_0_0_6"/>
<keyword evidence="1" id="KW-1133">Transmembrane helix</keyword>
<dbReference type="STRING" id="298386.PBPRB0226"/>
<evidence type="ECO:0000313" key="2">
    <source>
        <dbReference type="EMBL" id="CAG22099.1"/>
    </source>
</evidence>
<gene>
    <name evidence="2" type="ordered locus">PBPRB0226</name>
</gene>
<keyword evidence="1" id="KW-0812">Transmembrane</keyword>
<keyword evidence="1" id="KW-0472">Membrane</keyword>
<protein>
    <submittedName>
        <fullName evidence="2">Uncharacterized protein</fullName>
    </submittedName>
</protein>
<organism evidence="2 3">
    <name type="scientific">Photobacterium profundum (strain SS9)</name>
    <dbReference type="NCBI Taxonomy" id="298386"/>
    <lineage>
        <taxon>Bacteria</taxon>
        <taxon>Pseudomonadati</taxon>
        <taxon>Pseudomonadota</taxon>
        <taxon>Gammaproteobacteria</taxon>
        <taxon>Vibrionales</taxon>
        <taxon>Vibrionaceae</taxon>
        <taxon>Photobacterium</taxon>
    </lineage>
</organism>
<dbReference type="KEGG" id="ppr:PBPRB0226"/>